<comment type="caution">
    <text evidence="2">The sequence shown here is derived from an EMBL/GenBank/DDBJ whole genome shotgun (WGS) entry which is preliminary data.</text>
</comment>
<gene>
    <name evidence="2" type="ORF">BLNAU_23681</name>
</gene>
<feature type="region of interest" description="Disordered" evidence="1">
    <location>
        <begin position="206"/>
        <end position="254"/>
    </location>
</feature>
<evidence type="ECO:0000256" key="1">
    <source>
        <dbReference type="SAM" id="MobiDB-lite"/>
    </source>
</evidence>
<keyword evidence="3" id="KW-1185">Reference proteome</keyword>
<evidence type="ECO:0000313" key="2">
    <source>
        <dbReference type="EMBL" id="KAK2941413.1"/>
    </source>
</evidence>
<accession>A0ABQ9WQ09</accession>
<evidence type="ECO:0000313" key="3">
    <source>
        <dbReference type="Proteomes" id="UP001281761"/>
    </source>
</evidence>
<reference evidence="2 3" key="1">
    <citation type="journal article" date="2022" name="bioRxiv">
        <title>Genomics of Preaxostyla Flagellates Illuminates Evolutionary Transitions and the Path Towards Mitochondrial Loss.</title>
        <authorList>
            <person name="Novak L.V.F."/>
            <person name="Treitli S.C."/>
            <person name="Pyrih J."/>
            <person name="Halakuc P."/>
            <person name="Pipaliya S.V."/>
            <person name="Vacek V."/>
            <person name="Brzon O."/>
            <person name="Soukal P."/>
            <person name="Eme L."/>
            <person name="Dacks J.B."/>
            <person name="Karnkowska A."/>
            <person name="Elias M."/>
            <person name="Hampl V."/>
        </authorList>
    </citation>
    <scope>NUCLEOTIDE SEQUENCE [LARGE SCALE GENOMIC DNA]</scope>
    <source>
        <strain evidence="2">NAU3</strain>
        <tissue evidence="2">Gut</tissue>
    </source>
</reference>
<name>A0ABQ9WQ09_9EUKA</name>
<dbReference type="Proteomes" id="UP001281761">
    <property type="component" value="Unassembled WGS sequence"/>
</dbReference>
<organism evidence="2 3">
    <name type="scientific">Blattamonas nauphoetae</name>
    <dbReference type="NCBI Taxonomy" id="2049346"/>
    <lineage>
        <taxon>Eukaryota</taxon>
        <taxon>Metamonada</taxon>
        <taxon>Preaxostyla</taxon>
        <taxon>Oxymonadida</taxon>
        <taxon>Blattamonas</taxon>
    </lineage>
</organism>
<sequence>MQNDRQNPQTIWQDVLNAVYYCLTSNWVTSDHRRPTLWKHIQPHWAEFVIDFEPTVPHPNPYIGDNASREQCLNWLLMNFDKASTFLNEQGFVHKLLVHMDTTNSDHLLFSDLKMMFVCLRMHPERIKSFKSPMLENGLEDMAEMVSCHHNEQTATFTHHVLITRPIGPSADILMKFFVEYNTMLSQHFPQFFKYYNDTVSSRMNHGVDPGVDPADDMCSSDSRDPNEDEDDYHWNDDEFPGALMAGGCKSIPR</sequence>
<dbReference type="EMBL" id="JARBJD010000504">
    <property type="protein sequence ID" value="KAK2941413.1"/>
    <property type="molecule type" value="Genomic_DNA"/>
</dbReference>
<protein>
    <submittedName>
        <fullName evidence="2">Uncharacterized protein</fullName>
    </submittedName>
</protein>
<proteinExistence type="predicted"/>